<dbReference type="EMBL" id="JBBBZM010000105">
    <property type="protein sequence ID" value="KAL0634073.1"/>
    <property type="molecule type" value="Genomic_DNA"/>
</dbReference>
<evidence type="ECO:0000313" key="2">
    <source>
        <dbReference type="EMBL" id="KAL0634073.1"/>
    </source>
</evidence>
<dbReference type="InterPro" id="IPR029033">
    <property type="entry name" value="His_PPase_superfam"/>
</dbReference>
<accession>A0ABR3GE37</accession>
<proteinExistence type="predicted"/>
<feature type="signal peptide" evidence="1">
    <location>
        <begin position="1"/>
        <end position="20"/>
    </location>
</feature>
<protein>
    <submittedName>
        <fullName evidence="2">Phosphoglycerate mutase pmu1</fullName>
    </submittedName>
</protein>
<gene>
    <name evidence="2" type="primary">PMU1_2</name>
    <name evidence="2" type="ORF">Q9L58_007022</name>
</gene>
<dbReference type="InterPro" id="IPR050275">
    <property type="entry name" value="PGM_Phosphatase"/>
</dbReference>
<dbReference type="InterPro" id="IPR013078">
    <property type="entry name" value="His_Pase_superF_clade-1"/>
</dbReference>
<dbReference type="CDD" id="cd07067">
    <property type="entry name" value="HP_PGM_like"/>
    <property type="match status" value="1"/>
</dbReference>
<reference evidence="2 3" key="1">
    <citation type="submission" date="2024-02" db="EMBL/GenBank/DDBJ databases">
        <title>Discinaceae phylogenomics.</title>
        <authorList>
            <person name="Dirks A.C."/>
            <person name="James T.Y."/>
        </authorList>
    </citation>
    <scope>NUCLEOTIDE SEQUENCE [LARGE SCALE GENOMIC DNA]</scope>
    <source>
        <strain evidence="2 3">ACD0624</strain>
    </source>
</reference>
<keyword evidence="1" id="KW-0732">Signal</keyword>
<evidence type="ECO:0000256" key="1">
    <source>
        <dbReference type="SAM" id="SignalP"/>
    </source>
</evidence>
<dbReference type="Proteomes" id="UP001447188">
    <property type="component" value="Unassembled WGS sequence"/>
</dbReference>
<comment type="caution">
    <text evidence="2">The sequence shown here is derived from an EMBL/GenBank/DDBJ whole genome shotgun (WGS) entry which is preliminary data.</text>
</comment>
<dbReference type="PANTHER" id="PTHR48100:SF1">
    <property type="entry name" value="HISTIDINE PHOSPHATASE FAMILY PROTEIN-RELATED"/>
    <property type="match status" value="1"/>
</dbReference>
<feature type="chain" id="PRO_5045713190" evidence="1">
    <location>
        <begin position="21"/>
        <end position="384"/>
    </location>
</feature>
<dbReference type="Pfam" id="PF00300">
    <property type="entry name" value="His_Phos_1"/>
    <property type="match status" value="1"/>
</dbReference>
<name>A0ABR3GE37_9PEZI</name>
<organism evidence="2 3">
    <name type="scientific">Discina gigas</name>
    <dbReference type="NCBI Taxonomy" id="1032678"/>
    <lineage>
        <taxon>Eukaryota</taxon>
        <taxon>Fungi</taxon>
        <taxon>Dikarya</taxon>
        <taxon>Ascomycota</taxon>
        <taxon>Pezizomycotina</taxon>
        <taxon>Pezizomycetes</taxon>
        <taxon>Pezizales</taxon>
        <taxon>Discinaceae</taxon>
        <taxon>Discina</taxon>
    </lineage>
</organism>
<keyword evidence="3" id="KW-1185">Reference proteome</keyword>
<evidence type="ECO:0000313" key="3">
    <source>
        <dbReference type="Proteomes" id="UP001447188"/>
    </source>
</evidence>
<dbReference type="SUPFAM" id="SSF53254">
    <property type="entry name" value="Phosphoglycerate mutase-like"/>
    <property type="match status" value="1"/>
</dbReference>
<sequence>MIFTRTLAVVVATLLSLTVAQKSVFSAAAEWIDGTTQYRPHAGYDASAEMPFQAVFFPVLKYTVLDGYFRQSEDGTDDRTYDPLVDSFGLLLSGEDRWARFKERITLLNEHAPRDVAYKVLYLARHGQGQHNVAEHHYGPEAWECYWAMQGNNGTYTWGPDAKLTSEGISQVHQTRAAWHREIPAGIPKPESHHVSPLSRSLSTLIETWGAVKPRPVANELLRETLGLHFGDQRSSMSDLRKVYPEVDFPGHVMADEDPLWTPLRESLQGRNARVKHALDQIMLNDRNTYISMTSHSGVINSTLVALGHRPYNLQTAGMIPVVVKVERDVERESAGRIWWQPLTPWKLNSGPGPETVERSVCEGYPPVRVSGRYENGMGVWPFS</sequence>
<dbReference type="PANTHER" id="PTHR48100">
    <property type="entry name" value="BROAD-SPECIFICITY PHOSPHATASE YOR283W-RELATED"/>
    <property type="match status" value="1"/>
</dbReference>
<dbReference type="Gene3D" id="3.40.50.1240">
    <property type="entry name" value="Phosphoglycerate mutase-like"/>
    <property type="match status" value="1"/>
</dbReference>